<dbReference type="InterPro" id="IPR036259">
    <property type="entry name" value="MFS_trans_sf"/>
</dbReference>
<evidence type="ECO:0000256" key="3">
    <source>
        <dbReference type="ARBA" id="ARBA00022692"/>
    </source>
</evidence>
<evidence type="ECO:0000256" key="6">
    <source>
        <dbReference type="SAM" id="Phobius"/>
    </source>
</evidence>
<evidence type="ECO:0000313" key="7">
    <source>
        <dbReference type="EMBL" id="EAR52938.1"/>
    </source>
</evidence>
<keyword evidence="4 6" id="KW-1133">Transmembrane helix</keyword>
<keyword evidence="8" id="KW-1185">Reference proteome</keyword>
<dbReference type="eggNOG" id="COG2270">
    <property type="taxonomic scope" value="Bacteria"/>
</dbReference>
<evidence type="ECO:0000256" key="5">
    <source>
        <dbReference type="ARBA" id="ARBA00023136"/>
    </source>
</evidence>
<protein>
    <submittedName>
        <fullName evidence="7">Membrane protein, putative</fullName>
    </submittedName>
</protein>
<feature type="transmembrane region" description="Helical" evidence="6">
    <location>
        <begin position="109"/>
        <end position="127"/>
    </location>
</feature>
<comment type="subcellular location">
    <subcellularLocation>
        <location evidence="1">Endomembrane system</location>
        <topology evidence="1">Multi-pass membrane protein</topology>
    </subcellularLocation>
</comment>
<dbReference type="STRING" id="314256.OG2516_10761"/>
<reference evidence="7 8" key="1">
    <citation type="journal article" date="2010" name="J. Bacteriol.">
        <title>Genome sequences of Oceanicola granulosus HTCC2516(T) and Oceanicola batsensis HTCC2597(TDelta).</title>
        <authorList>
            <person name="Thrash J.C."/>
            <person name="Cho J.C."/>
            <person name="Vergin K.L."/>
            <person name="Giovannoni S.J."/>
        </authorList>
    </citation>
    <scope>NUCLEOTIDE SEQUENCE [LARGE SCALE GENOMIC DNA]</scope>
    <source>
        <strain evidence="8">ATCC BAA-861 / DSM 15982 / KCTC 12143 / HTCC2516</strain>
    </source>
</reference>
<dbReference type="InterPro" id="IPR024671">
    <property type="entry name" value="Atg22-like"/>
</dbReference>
<name>Q2CK51_OCEGH</name>
<sequence>MLFMIPYFAWVREPRPAVRKGGMRVALADLATSLRGLRGRDSLKGFLLSSMFYRDALNALYGFGGVYAVLVLDWSLTQIAIFGIVGAVTAGVATWIGGRLDARFGPRPVIVGCILILTGVCVVIVAMTREQLFGVALPPGSGLPDVLFYICGAAIGGAGGAIYAASRSMMVRHAHPDRPTEAFGLFALSGKATSFLAPAMIGAFTALTESPRLGIAPVILLFLMGLILLVFVNKDGDRAEWSVPSQSLA</sequence>
<evidence type="ECO:0000256" key="1">
    <source>
        <dbReference type="ARBA" id="ARBA00004127"/>
    </source>
</evidence>
<gene>
    <name evidence="7" type="ORF">OG2516_10761</name>
</gene>
<keyword evidence="5 6" id="KW-0472">Membrane</keyword>
<dbReference type="Pfam" id="PF11700">
    <property type="entry name" value="ATG22"/>
    <property type="match status" value="1"/>
</dbReference>
<evidence type="ECO:0000256" key="4">
    <source>
        <dbReference type="ARBA" id="ARBA00022989"/>
    </source>
</evidence>
<keyword evidence="3 6" id="KW-0812">Transmembrane</keyword>
<comment type="caution">
    <text evidence="7">The sequence shown here is derived from an EMBL/GenBank/DDBJ whole genome shotgun (WGS) entry which is preliminary data.</text>
</comment>
<evidence type="ECO:0000256" key="2">
    <source>
        <dbReference type="ARBA" id="ARBA00022448"/>
    </source>
</evidence>
<dbReference type="PANTHER" id="PTHR23519">
    <property type="entry name" value="AUTOPHAGY-RELATED PROTEIN 22"/>
    <property type="match status" value="1"/>
</dbReference>
<dbReference type="Proteomes" id="UP000003635">
    <property type="component" value="Unassembled WGS sequence"/>
</dbReference>
<organism evidence="7 8">
    <name type="scientific">Oceanicola granulosus (strain ATCC BAA-861 / DSM 15982 / KCTC 12143 / HTCC2516)</name>
    <dbReference type="NCBI Taxonomy" id="314256"/>
    <lineage>
        <taxon>Bacteria</taxon>
        <taxon>Pseudomonadati</taxon>
        <taxon>Pseudomonadota</taxon>
        <taxon>Alphaproteobacteria</taxon>
        <taxon>Rhodobacterales</taxon>
        <taxon>Roseobacteraceae</taxon>
        <taxon>Oceanicola</taxon>
    </lineage>
</organism>
<dbReference type="InterPro" id="IPR050495">
    <property type="entry name" value="ATG22/LtaA_families"/>
</dbReference>
<proteinExistence type="predicted"/>
<dbReference type="EMBL" id="AAOT01000001">
    <property type="protein sequence ID" value="EAR52938.1"/>
    <property type="molecule type" value="Genomic_DNA"/>
</dbReference>
<feature type="transmembrane region" description="Helical" evidence="6">
    <location>
        <begin position="147"/>
        <end position="165"/>
    </location>
</feature>
<feature type="transmembrane region" description="Helical" evidence="6">
    <location>
        <begin position="185"/>
        <end position="207"/>
    </location>
</feature>
<keyword evidence="2" id="KW-0813">Transport</keyword>
<evidence type="ECO:0000313" key="8">
    <source>
        <dbReference type="Proteomes" id="UP000003635"/>
    </source>
</evidence>
<dbReference type="AlphaFoldDB" id="Q2CK51"/>
<dbReference type="PANTHER" id="PTHR23519:SF1">
    <property type="entry name" value="AUTOPHAGY-RELATED PROTEIN 22"/>
    <property type="match status" value="1"/>
</dbReference>
<feature type="transmembrane region" description="Helical" evidence="6">
    <location>
        <begin position="76"/>
        <end position="97"/>
    </location>
</feature>
<feature type="transmembrane region" description="Helical" evidence="6">
    <location>
        <begin position="213"/>
        <end position="232"/>
    </location>
</feature>
<dbReference type="Gene3D" id="1.20.1250.20">
    <property type="entry name" value="MFS general substrate transporter like domains"/>
    <property type="match status" value="1"/>
</dbReference>
<dbReference type="HOGENOM" id="CLU_1114912_0_0_5"/>
<dbReference type="GO" id="GO:0012505">
    <property type="term" value="C:endomembrane system"/>
    <property type="evidence" value="ECO:0007669"/>
    <property type="project" value="UniProtKB-SubCell"/>
</dbReference>
<accession>Q2CK51</accession>
<dbReference type="SUPFAM" id="SSF103473">
    <property type="entry name" value="MFS general substrate transporter"/>
    <property type="match status" value="1"/>
</dbReference>